<reference evidence="1" key="1">
    <citation type="submission" date="2022-11" db="EMBL/GenBank/DDBJ databases">
        <authorList>
            <person name="Hyden B.L."/>
            <person name="Feng K."/>
            <person name="Yates T."/>
            <person name="Jawdy S."/>
            <person name="Smart L.B."/>
            <person name="Muchero W."/>
        </authorList>
    </citation>
    <scope>NUCLEOTIDE SEQUENCE</scope>
    <source>
        <tissue evidence="1">Shoot tip</tissue>
    </source>
</reference>
<organism evidence="1 2">
    <name type="scientific">Salix koriyanagi</name>
    <dbReference type="NCBI Taxonomy" id="2511006"/>
    <lineage>
        <taxon>Eukaryota</taxon>
        <taxon>Viridiplantae</taxon>
        <taxon>Streptophyta</taxon>
        <taxon>Embryophyta</taxon>
        <taxon>Tracheophyta</taxon>
        <taxon>Spermatophyta</taxon>
        <taxon>Magnoliopsida</taxon>
        <taxon>eudicotyledons</taxon>
        <taxon>Gunneridae</taxon>
        <taxon>Pentapetalae</taxon>
        <taxon>rosids</taxon>
        <taxon>fabids</taxon>
        <taxon>Malpighiales</taxon>
        <taxon>Salicaceae</taxon>
        <taxon>Saliceae</taxon>
        <taxon>Salix</taxon>
    </lineage>
</organism>
<proteinExistence type="predicted"/>
<comment type="caution">
    <text evidence="1">The sequence shown here is derived from an EMBL/GenBank/DDBJ whole genome shotgun (WGS) entry which is preliminary data.</text>
</comment>
<dbReference type="Proteomes" id="UP001151752">
    <property type="component" value="Chromosome 10"/>
</dbReference>
<protein>
    <submittedName>
        <fullName evidence="1">Uncharacterized protein</fullName>
    </submittedName>
</protein>
<gene>
    <name evidence="1" type="ORF">OIU74_017698</name>
</gene>
<evidence type="ECO:0000313" key="1">
    <source>
        <dbReference type="EMBL" id="KAJ6771310.1"/>
    </source>
</evidence>
<sequence>MLSLRIMFQSRLIICITVFFFFIPRQELKKESKTGVSYLMCSCLSNIT</sequence>
<keyword evidence="2" id="KW-1185">Reference proteome</keyword>
<dbReference type="EMBL" id="JAPFFM010000002">
    <property type="protein sequence ID" value="KAJ6771310.1"/>
    <property type="molecule type" value="Genomic_DNA"/>
</dbReference>
<evidence type="ECO:0000313" key="2">
    <source>
        <dbReference type="Proteomes" id="UP001151752"/>
    </source>
</evidence>
<dbReference type="AlphaFoldDB" id="A0A9Q0WTA5"/>
<name>A0A9Q0WTA5_9ROSI</name>
<accession>A0A9Q0WTA5</accession>
<reference evidence="1" key="2">
    <citation type="journal article" date="2023" name="Int. J. Mol. Sci.">
        <title>De Novo Assembly and Annotation of 11 Diverse Shrub Willow (Salix) Genomes Reveals Novel Gene Organization in Sex-Linked Regions.</title>
        <authorList>
            <person name="Hyden B."/>
            <person name="Feng K."/>
            <person name="Yates T.B."/>
            <person name="Jawdy S."/>
            <person name="Cereghino C."/>
            <person name="Smart L.B."/>
            <person name="Muchero W."/>
        </authorList>
    </citation>
    <scope>NUCLEOTIDE SEQUENCE</scope>
    <source>
        <tissue evidence="1">Shoot tip</tissue>
    </source>
</reference>